<feature type="transmembrane region" description="Helical" evidence="2">
    <location>
        <begin position="370"/>
        <end position="387"/>
    </location>
</feature>
<dbReference type="Pfam" id="PF13687">
    <property type="entry name" value="DUF4153"/>
    <property type="match status" value="1"/>
</dbReference>
<name>A0A0H2X7A7_XANC8</name>
<feature type="transmembrane region" description="Helical" evidence="2">
    <location>
        <begin position="21"/>
        <end position="38"/>
    </location>
</feature>
<feature type="transmembrane region" description="Helical" evidence="2">
    <location>
        <begin position="50"/>
        <end position="73"/>
    </location>
</feature>
<proteinExistence type="predicted"/>
<dbReference type="AlphaFoldDB" id="A0A0H2X7A7"/>
<evidence type="ECO:0008006" key="5">
    <source>
        <dbReference type="Google" id="ProtNLM"/>
    </source>
</evidence>
<evidence type="ECO:0000256" key="2">
    <source>
        <dbReference type="SAM" id="Phobius"/>
    </source>
</evidence>
<feature type="transmembrane region" description="Helical" evidence="2">
    <location>
        <begin position="197"/>
        <end position="215"/>
    </location>
</feature>
<sequence>MLPTSALHPASDDLPLPCQTRAFIVLVALLQGGLLYLAEWGADHGVAPFAALGGRVCWYTLVLTVPSMLLLSVQTLHDRRLWQQLAVVAAVFAALAGWAAWSATGAPGLESNKVLTPFGLSVAAALLIALPWLQFRQHHGSWRASYHALFEHAWQNTLTLALALVFVGVCWGVLTLWAELFALVKIDLFRTLFREDAFIYLATGTMAGLGILIGRTRQRAVQVMRQIVFALCTGLVPLLASIALLFILTLPLTGLQPLWQTRAAATILLCMVFGLVLFTNAVYQDGATPPAYPGWLRRVVEAGLLTLPLYAGLALYAVGVRIAQYGWTGERFWGVVLAAVASAYAVGYAIAVLRPRPGQWLAPLARSNKMLSWVVIALLLLVNTPVLDPYRIVVASQLQQLAQRGGTANPDLLQDDLEFLRFANGRRGYHAVQALRDTPVFANDAKRSRQLTLLLGRTQRWQEPQSDDALRRSRMHDAAELQAHLQLAAGSSSPDPSWWSTLAQGSLHNDSCLQRDADCVITRRDLDQDGQDEVMLCDLSGKFGITCTLHTRDAQGWYRVDTVNSFPQRSQQQEALREAVRQGKLATQPRRWPDLLFPGGEPMRINPSANARKTTETP</sequence>
<feature type="transmembrane region" description="Helical" evidence="2">
    <location>
        <begin position="304"/>
        <end position="326"/>
    </location>
</feature>
<gene>
    <name evidence="3" type="ordered locus">XC_1364</name>
</gene>
<dbReference type="KEGG" id="xcb:XC_1364"/>
<feature type="transmembrane region" description="Helical" evidence="2">
    <location>
        <begin position="332"/>
        <end position="350"/>
    </location>
</feature>
<feature type="transmembrane region" description="Helical" evidence="2">
    <location>
        <begin position="156"/>
        <end position="177"/>
    </location>
</feature>
<evidence type="ECO:0000256" key="1">
    <source>
        <dbReference type="SAM" id="MobiDB-lite"/>
    </source>
</evidence>
<dbReference type="Proteomes" id="UP000000420">
    <property type="component" value="Chromosome"/>
</dbReference>
<feature type="transmembrane region" description="Helical" evidence="2">
    <location>
        <begin position="227"/>
        <end position="251"/>
    </location>
</feature>
<keyword evidence="2" id="KW-0472">Membrane</keyword>
<reference evidence="3 4" key="1">
    <citation type="journal article" date="2005" name="Genome Res.">
        <title>Comparative and functional genomic analyses of the pathogenicity of phytopathogen Xanthomonas campestris pv. campestris.</title>
        <authorList>
            <person name="Qian W."/>
            <person name="Jia Y."/>
            <person name="Ren S.X."/>
            <person name="He Y.Q."/>
            <person name="Feng J.X."/>
            <person name="Lu L.F."/>
            <person name="Sun Q."/>
            <person name="Ying G."/>
            <person name="Tang D.J."/>
            <person name="Tang H."/>
            <person name="Wu W."/>
            <person name="Hao P."/>
            <person name="Wang L."/>
            <person name="Jiang B.L."/>
            <person name="Zeng S."/>
            <person name="Gu W.Y."/>
            <person name="Lu G."/>
            <person name="Rong L."/>
            <person name="Tian Y."/>
            <person name="Yao Z."/>
            <person name="Fu G."/>
            <person name="Chen B."/>
            <person name="Fang R."/>
            <person name="Qiang B."/>
            <person name="Chen Z."/>
            <person name="Zhao G.P."/>
            <person name="Tang J.L."/>
            <person name="He C."/>
        </authorList>
    </citation>
    <scope>NUCLEOTIDE SEQUENCE [LARGE SCALE GENOMIC DNA]</scope>
    <source>
        <strain evidence="3 4">8004</strain>
    </source>
</reference>
<feature type="transmembrane region" description="Helical" evidence="2">
    <location>
        <begin position="115"/>
        <end position="135"/>
    </location>
</feature>
<keyword evidence="2" id="KW-0812">Transmembrane</keyword>
<accession>A0A0H2X7A7</accession>
<feature type="region of interest" description="Disordered" evidence="1">
    <location>
        <begin position="582"/>
        <end position="618"/>
    </location>
</feature>
<evidence type="ECO:0000313" key="3">
    <source>
        <dbReference type="EMBL" id="AAY48433.1"/>
    </source>
</evidence>
<dbReference type="EMBL" id="CP000050">
    <property type="protein sequence ID" value="AAY48433.1"/>
    <property type="molecule type" value="Genomic_DNA"/>
</dbReference>
<keyword evidence="2" id="KW-1133">Transmembrane helix</keyword>
<organism evidence="3 4">
    <name type="scientific">Xanthomonas campestris pv. campestris (strain 8004)</name>
    <dbReference type="NCBI Taxonomy" id="314565"/>
    <lineage>
        <taxon>Bacteria</taxon>
        <taxon>Pseudomonadati</taxon>
        <taxon>Pseudomonadota</taxon>
        <taxon>Gammaproteobacteria</taxon>
        <taxon>Lysobacterales</taxon>
        <taxon>Lysobacteraceae</taxon>
        <taxon>Xanthomonas</taxon>
    </lineage>
</organism>
<dbReference type="HOGENOM" id="CLU_030637_1_1_6"/>
<feature type="transmembrane region" description="Helical" evidence="2">
    <location>
        <begin position="85"/>
        <end position="103"/>
    </location>
</feature>
<dbReference type="RefSeq" id="WP_011037879.1">
    <property type="nucleotide sequence ID" value="NC_007086.1"/>
</dbReference>
<protein>
    <recommendedName>
        <fullName evidence="5">DUF4153 domain-containing protein</fullName>
    </recommendedName>
</protein>
<dbReference type="InterPro" id="IPR025291">
    <property type="entry name" value="DUF4153"/>
</dbReference>
<evidence type="ECO:0000313" key="4">
    <source>
        <dbReference type="Proteomes" id="UP000000420"/>
    </source>
</evidence>
<feature type="transmembrane region" description="Helical" evidence="2">
    <location>
        <begin position="263"/>
        <end position="283"/>
    </location>
</feature>